<evidence type="ECO:0000256" key="3">
    <source>
        <dbReference type="ARBA" id="ARBA00022692"/>
    </source>
</evidence>
<keyword evidence="4 6" id="KW-1133">Transmembrane helix</keyword>
<name>A0A6J2W4I0_CHACN</name>
<feature type="transmembrane region" description="Helical" evidence="6">
    <location>
        <begin position="55"/>
        <end position="75"/>
    </location>
</feature>
<evidence type="ECO:0000256" key="5">
    <source>
        <dbReference type="ARBA" id="ARBA00023136"/>
    </source>
</evidence>
<dbReference type="OrthoDB" id="191706at2759"/>
<dbReference type="Pfam" id="PF10277">
    <property type="entry name" value="Frag1"/>
    <property type="match status" value="1"/>
</dbReference>
<dbReference type="RefSeq" id="XP_030638271.1">
    <property type="nucleotide sequence ID" value="XM_030782411.1"/>
</dbReference>
<feature type="transmembrane region" description="Helical" evidence="6">
    <location>
        <begin position="157"/>
        <end position="181"/>
    </location>
</feature>
<keyword evidence="3 6" id="KW-0812">Transmembrane</keyword>
<dbReference type="InParanoid" id="A0A6J2W4I0"/>
<dbReference type="GO" id="GO:0012505">
    <property type="term" value="C:endomembrane system"/>
    <property type="evidence" value="ECO:0007669"/>
    <property type="project" value="UniProtKB-SubCell"/>
</dbReference>
<feature type="transmembrane region" description="Helical" evidence="6">
    <location>
        <begin position="95"/>
        <end position="113"/>
    </location>
</feature>
<feature type="transmembrane region" description="Helical" evidence="6">
    <location>
        <begin position="12"/>
        <end position="35"/>
    </location>
</feature>
<evidence type="ECO:0000259" key="7">
    <source>
        <dbReference type="Pfam" id="PF10277"/>
    </source>
</evidence>
<reference evidence="9" key="1">
    <citation type="submission" date="2025-08" db="UniProtKB">
        <authorList>
            <consortium name="RefSeq"/>
        </authorList>
    </citation>
    <scope>IDENTIFICATION</scope>
</reference>
<evidence type="ECO:0000256" key="4">
    <source>
        <dbReference type="ARBA" id="ARBA00022989"/>
    </source>
</evidence>
<dbReference type="InterPro" id="IPR019402">
    <property type="entry name" value="CWH43_N"/>
</dbReference>
<protein>
    <submittedName>
        <fullName evidence="9">DNA damage-regulated autophagy modulator protein 1</fullName>
    </submittedName>
</protein>
<dbReference type="GeneID" id="115818909"/>
<gene>
    <name evidence="9" type="primary">dram1</name>
</gene>
<proteinExistence type="inferred from homology"/>
<dbReference type="GO" id="GO:0005764">
    <property type="term" value="C:lysosome"/>
    <property type="evidence" value="ECO:0007669"/>
    <property type="project" value="TreeGrafter"/>
</dbReference>
<evidence type="ECO:0000256" key="6">
    <source>
        <dbReference type="SAM" id="Phobius"/>
    </source>
</evidence>
<dbReference type="GO" id="GO:0010506">
    <property type="term" value="P:regulation of autophagy"/>
    <property type="evidence" value="ECO:0007669"/>
    <property type="project" value="TreeGrafter"/>
</dbReference>
<feature type="domain" description="CWH43-like N-terminal" evidence="7">
    <location>
        <begin position="9"/>
        <end position="225"/>
    </location>
</feature>
<dbReference type="InterPro" id="IPR050911">
    <property type="entry name" value="DRAM/TMEM150_Autophagy_Mod"/>
</dbReference>
<dbReference type="PANTHER" id="PTHR21324:SF11">
    <property type="entry name" value="DNA DAMAGE-REGULATED AUTOPHAGY MODULATOR PROTEIN 1"/>
    <property type="match status" value="1"/>
</dbReference>
<keyword evidence="5 6" id="KW-0472">Membrane</keyword>
<dbReference type="AlphaFoldDB" id="A0A6J2W4I0"/>
<evidence type="ECO:0000313" key="9">
    <source>
        <dbReference type="RefSeq" id="XP_030638271.1"/>
    </source>
</evidence>
<dbReference type="CTD" id="55332"/>
<keyword evidence="8" id="KW-1185">Reference proteome</keyword>
<feature type="transmembrane region" description="Helical" evidence="6">
    <location>
        <begin position="201"/>
        <end position="220"/>
    </location>
</feature>
<evidence type="ECO:0000256" key="2">
    <source>
        <dbReference type="ARBA" id="ARBA00006565"/>
    </source>
</evidence>
<evidence type="ECO:0000313" key="8">
    <source>
        <dbReference type="Proteomes" id="UP000504632"/>
    </source>
</evidence>
<accession>A0A6J2W4I0</accession>
<organism evidence="8 9">
    <name type="scientific">Chanos chanos</name>
    <name type="common">Milkfish</name>
    <name type="synonym">Mugil chanos</name>
    <dbReference type="NCBI Taxonomy" id="29144"/>
    <lineage>
        <taxon>Eukaryota</taxon>
        <taxon>Metazoa</taxon>
        <taxon>Chordata</taxon>
        <taxon>Craniata</taxon>
        <taxon>Vertebrata</taxon>
        <taxon>Euteleostomi</taxon>
        <taxon>Actinopterygii</taxon>
        <taxon>Neopterygii</taxon>
        <taxon>Teleostei</taxon>
        <taxon>Ostariophysi</taxon>
        <taxon>Gonorynchiformes</taxon>
        <taxon>Chanidae</taxon>
        <taxon>Chanos</taxon>
    </lineage>
</organism>
<evidence type="ECO:0000256" key="1">
    <source>
        <dbReference type="ARBA" id="ARBA00004127"/>
    </source>
</evidence>
<dbReference type="PANTHER" id="PTHR21324">
    <property type="entry name" value="FASTING-INDUCIBLE INTEGRAL MEMBRANE PROTEIN TM6P1-RELATED"/>
    <property type="match status" value="1"/>
</dbReference>
<dbReference type="Proteomes" id="UP000504632">
    <property type="component" value="Chromosome 1"/>
</dbReference>
<comment type="subcellular location">
    <subcellularLocation>
        <location evidence="1">Endomembrane system</location>
        <topology evidence="1">Multi-pass membrane protein</topology>
    </subcellularLocation>
</comment>
<feature type="transmembrane region" description="Helical" evidence="6">
    <location>
        <begin position="125"/>
        <end position="145"/>
    </location>
</feature>
<comment type="similarity">
    <text evidence="2">Belongs to the DRAM/TMEM150 family.</text>
</comment>
<sequence>MAWFNEGLCILPFFLVVWSSSTFVIPYIIAVLLGHVDVIFPYISDTGAVPPESCIFGLMTVITAFAALATMYAKYKFMERLNEKTGGVPRKLNQAALGLGIISCFGMGIVATFQETEVRAVHDLGAFLFFFSGVLYTILQSIISFRAYPYGTSFAVCVIRVVIATVASVAVFPTIICAAFVSETKLHWTSEDKDYTLHLASAVSEWTVAFSFVFFFFTYLQEFKQFTLTVKADVVEYI</sequence>